<feature type="compositionally biased region" description="Acidic residues" evidence="6">
    <location>
        <begin position="253"/>
        <end position="266"/>
    </location>
</feature>
<evidence type="ECO:0000313" key="8">
    <source>
        <dbReference type="EMBL" id="KAF3974351.1"/>
    </source>
</evidence>
<accession>A0A8J4W5W2</accession>
<dbReference type="GO" id="GO:0032040">
    <property type="term" value="C:small-subunit processome"/>
    <property type="evidence" value="ECO:0007669"/>
    <property type="project" value="TreeGrafter"/>
</dbReference>
<evidence type="ECO:0000313" key="9">
    <source>
        <dbReference type="Proteomes" id="UP000737018"/>
    </source>
</evidence>
<evidence type="ECO:0000256" key="5">
    <source>
        <dbReference type="SAM" id="Coils"/>
    </source>
</evidence>
<comment type="caution">
    <text evidence="8">The sequence shown here is derived from an EMBL/GenBank/DDBJ whole genome shotgun (WGS) entry which is preliminary data.</text>
</comment>
<comment type="similarity">
    <text evidence="2">Belongs to the SAS10 family.</text>
</comment>
<name>A0A8J4W5W2_9ROSI</name>
<gene>
    <name evidence="8" type="ORF">CMV_002304</name>
</gene>
<feature type="region of interest" description="Disordered" evidence="6">
    <location>
        <begin position="253"/>
        <end position="276"/>
    </location>
</feature>
<evidence type="ECO:0000256" key="4">
    <source>
        <dbReference type="ARBA" id="ARBA00023242"/>
    </source>
</evidence>
<feature type="compositionally biased region" description="Basic residues" evidence="6">
    <location>
        <begin position="764"/>
        <end position="793"/>
    </location>
</feature>
<organism evidence="8 9">
    <name type="scientific">Castanea mollissima</name>
    <name type="common">Chinese chestnut</name>
    <dbReference type="NCBI Taxonomy" id="60419"/>
    <lineage>
        <taxon>Eukaryota</taxon>
        <taxon>Viridiplantae</taxon>
        <taxon>Streptophyta</taxon>
        <taxon>Embryophyta</taxon>
        <taxon>Tracheophyta</taxon>
        <taxon>Spermatophyta</taxon>
        <taxon>Magnoliopsida</taxon>
        <taxon>eudicotyledons</taxon>
        <taxon>Gunneridae</taxon>
        <taxon>Pentapetalae</taxon>
        <taxon>rosids</taxon>
        <taxon>fabids</taxon>
        <taxon>Fagales</taxon>
        <taxon>Fagaceae</taxon>
        <taxon>Castanea</taxon>
    </lineage>
</organism>
<dbReference type="GO" id="GO:0000462">
    <property type="term" value="P:maturation of SSU-rRNA from tricistronic rRNA transcript (SSU-rRNA, 5.8S rRNA, LSU-rRNA)"/>
    <property type="evidence" value="ECO:0007669"/>
    <property type="project" value="TreeGrafter"/>
</dbReference>
<dbReference type="Proteomes" id="UP000737018">
    <property type="component" value="Unassembled WGS sequence"/>
</dbReference>
<feature type="compositionally biased region" description="Polar residues" evidence="6">
    <location>
        <begin position="522"/>
        <end position="531"/>
    </location>
</feature>
<feature type="region of interest" description="Disordered" evidence="6">
    <location>
        <begin position="505"/>
        <end position="561"/>
    </location>
</feature>
<evidence type="ECO:0000256" key="3">
    <source>
        <dbReference type="ARBA" id="ARBA00022553"/>
    </source>
</evidence>
<dbReference type="PANTHER" id="PTHR13237">
    <property type="entry name" value="SOMETHING ABOUT SILENCING PROTEIN 10-RELATED"/>
    <property type="match status" value="1"/>
</dbReference>
<dbReference type="EMBL" id="JRKL02000164">
    <property type="protein sequence ID" value="KAF3974351.1"/>
    <property type="molecule type" value="Genomic_DNA"/>
</dbReference>
<feature type="coiled-coil region" evidence="5">
    <location>
        <begin position="385"/>
        <end position="412"/>
    </location>
</feature>
<evidence type="ECO:0000259" key="7">
    <source>
        <dbReference type="Pfam" id="PF09368"/>
    </source>
</evidence>
<dbReference type="AlphaFoldDB" id="A0A8J4W5W2"/>
<feature type="region of interest" description="Disordered" evidence="6">
    <location>
        <begin position="153"/>
        <end position="180"/>
    </location>
</feature>
<keyword evidence="9" id="KW-1185">Reference proteome</keyword>
<sequence length="824" mass="91950">MGKLNIRATLEERLKQAGILKPVDGYCCCLGSLRIAHVPLPGGVKVDTNVKVDGIGRVEGGVFYSSNPTTRTRQLLNKTLPTIEEPDSGAPRNFHPTRRRTHNLKSAALLLIQSNSSAPLSSFFSSNPSSNRRRTHIQSNSAALLLFHSKSAAPPQSSAMGKRGKVINPKSFSRNRGVASDDMDDEIDAFHKQRDIIPLDANGDIVDSDDEIPVFDLKGINDDEDEDDESGDIAKMARTQKYLREKFGGVEDAMLEDDEEDEEEQESLWGGKKKEYYHGDNADYEAQSSDDDGPLKEEEAVKKLQMQKAESYTIEDFGLDVIEDCSDRSDRELTLEEMSAKRKGRKKYPGIKEAFDDTGAAYEEVKKDLSALSKEEQMDVLYSSAPELVGLLSELNDAIEQLEKKVDPLLSMVKKEEIMMEGGVRYLEMKQLLLLLYCQAITFYLLLKSEGQPIRDHPVLARLVEIKSLLDKTKQLDGNLPSELEEFLNNNQGVEMVVKLGRENTTLSSDSVTKDQGPYPSAETQETTVPHNTAELENVEPLKNSENKAGKRKRQSDQVGVKSMEMLKVRAALEERLKQEGILSSRASKSDKAQKRLKPVNGRLVTYDDFDDDAIDAGATRFSNGHASSLSTSKLSQIVSAKTNKPKVVSGDDDLPKRDDIGERRRKHELRVLAGAGIKSEDDVGEDDVVDEVDNFEVDGDADMGDGDTGDSEDEYYKQAEQRRAAKLAAKAEMYLRTSAVVPSFPEPIDGKRYITYEMEKNRGLTRNRKNQTKNPRKKYKEQHKKKVNRRKGQVQEIKKPIGPYGGEASGINVATSRSVRFKN</sequence>
<evidence type="ECO:0000256" key="6">
    <source>
        <dbReference type="SAM" id="MobiDB-lite"/>
    </source>
</evidence>
<dbReference type="InterPro" id="IPR018972">
    <property type="entry name" value="Sas10_C_dom"/>
</dbReference>
<comment type="subcellular location">
    <subcellularLocation>
        <location evidence="1">Nucleus</location>
    </subcellularLocation>
</comment>
<protein>
    <recommendedName>
        <fullName evidence="7">Sas10 C-terminal domain-containing protein</fullName>
    </recommendedName>
</protein>
<feature type="region of interest" description="Disordered" evidence="6">
    <location>
        <begin position="762"/>
        <end position="824"/>
    </location>
</feature>
<dbReference type="Pfam" id="PF09368">
    <property type="entry name" value="Sas10"/>
    <property type="match status" value="1"/>
</dbReference>
<feature type="compositionally biased region" description="Polar residues" evidence="6">
    <location>
        <begin position="813"/>
        <end position="824"/>
    </location>
</feature>
<evidence type="ECO:0000256" key="1">
    <source>
        <dbReference type="ARBA" id="ARBA00004123"/>
    </source>
</evidence>
<keyword evidence="4" id="KW-0539">Nucleus</keyword>
<dbReference type="PANTHER" id="PTHR13237:SF8">
    <property type="entry name" value="SOMETHING ABOUT SILENCING PROTEIN 10"/>
    <property type="match status" value="1"/>
</dbReference>
<dbReference type="InterPro" id="IPR007146">
    <property type="entry name" value="Sas10/Utp3/C1D"/>
</dbReference>
<dbReference type="OrthoDB" id="1924577at2759"/>
<proteinExistence type="inferred from homology"/>
<feature type="domain" description="Sas10 C-terminal" evidence="7">
    <location>
        <begin position="750"/>
        <end position="822"/>
    </location>
</feature>
<reference evidence="8" key="1">
    <citation type="submission" date="2020-03" db="EMBL/GenBank/DDBJ databases">
        <title>Castanea mollissima Vanexum genome sequencing.</title>
        <authorList>
            <person name="Staton M."/>
        </authorList>
    </citation>
    <scope>NUCLEOTIDE SEQUENCE</scope>
    <source>
        <tissue evidence="8">Leaf</tissue>
    </source>
</reference>
<dbReference type="Pfam" id="PF04000">
    <property type="entry name" value="Sas10_Utp3"/>
    <property type="match status" value="1"/>
</dbReference>
<keyword evidence="3" id="KW-0597">Phosphoprotein</keyword>
<keyword evidence="5" id="KW-0175">Coiled coil</keyword>
<evidence type="ECO:0000256" key="2">
    <source>
        <dbReference type="ARBA" id="ARBA00010979"/>
    </source>
</evidence>